<evidence type="ECO:0000313" key="3">
    <source>
        <dbReference type="EMBL" id="ODV62605.1"/>
    </source>
</evidence>
<dbReference type="EMBL" id="KV454477">
    <property type="protein sequence ID" value="ODV62605.1"/>
    <property type="molecule type" value="Genomic_DNA"/>
</dbReference>
<keyword evidence="1" id="KW-0812">Transmembrane</keyword>
<sequence>MLRNLLPRLLFLLFMLPKARRLVAISGYFALVMMVLSTLGMQMTTVEGYGVYYNDMCIWSMLVIICLCCCNSAGNLH</sequence>
<feature type="chain" id="PRO_5008910526" description="Chitin synthase export chaperone" evidence="2">
    <location>
        <begin position="22"/>
        <end position="77"/>
    </location>
</feature>
<organism evidence="3 4">
    <name type="scientific">Ascoidea rubescens DSM 1968</name>
    <dbReference type="NCBI Taxonomy" id="1344418"/>
    <lineage>
        <taxon>Eukaryota</taxon>
        <taxon>Fungi</taxon>
        <taxon>Dikarya</taxon>
        <taxon>Ascomycota</taxon>
        <taxon>Saccharomycotina</taxon>
        <taxon>Saccharomycetes</taxon>
        <taxon>Ascoideaceae</taxon>
        <taxon>Ascoidea</taxon>
    </lineage>
</organism>
<dbReference type="GeneID" id="30968090"/>
<dbReference type="RefSeq" id="XP_020048912.1">
    <property type="nucleotide sequence ID" value="XM_020194454.1"/>
</dbReference>
<gene>
    <name evidence="3" type="ORF">ASCRUDRAFT_80074</name>
</gene>
<keyword evidence="1" id="KW-0472">Membrane</keyword>
<keyword evidence="2" id="KW-0732">Signal</keyword>
<dbReference type="Proteomes" id="UP000095038">
    <property type="component" value="Unassembled WGS sequence"/>
</dbReference>
<feature type="transmembrane region" description="Helical" evidence="1">
    <location>
        <begin position="51"/>
        <end position="74"/>
    </location>
</feature>
<reference evidence="4" key="1">
    <citation type="submission" date="2016-05" db="EMBL/GenBank/DDBJ databases">
        <title>Comparative genomics of biotechnologically important yeasts.</title>
        <authorList>
            <consortium name="DOE Joint Genome Institute"/>
            <person name="Riley R."/>
            <person name="Haridas S."/>
            <person name="Wolfe K.H."/>
            <person name="Lopes M.R."/>
            <person name="Hittinger C.T."/>
            <person name="Goker M."/>
            <person name="Salamov A."/>
            <person name="Wisecaver J."/>
            <person name="Long T.M."/>
            <person name="Aerts A.L."/>
            <person name="Barry K."/>
            <person name="Choi C."/>
            <person name="Clum A."/>
            <person name="Coughlan A.Y."/>
            <person name="Deshpande S."/>
            <person name="Douglass A.P."/>
            <person name="Hanson S.J."/>
            <person name="Klenk H.-P."/>
            <person name="Labutti K."/>
            <person name="Lapidus A."/>
            <person name="Lindquist E."/>
            <person name="Lipzen A."/>
            <person name="Meier-Kolthoff J.P."/>
            <person name="Ohm R.A."/>
            <person name="Otillar R.P."/>
            <person name="Pangilinan J."/>
            <person name="Peng Y."/>
            <person name="Rokas A."/>
            <person name="Rosa C.A."/>
            <person name="Scheuner C."/>
            <person name="Sibirny A.A."/>
            <person name="Slot J.C."/>
            <person name="Stielow J.B."/>
            <person name="Sun H."/>
            <person name="Kurtzman C.P."/>
            <person name="Blackwell M."/>
            <person name="Grigoriev I.V."/>
            <person name="Jeffries T.W."/>
        </authorList>
    </citation>
    <scope>NUCLEOTIDE SEQUENCE [LARGE SCALE GENOMIC DNA]</scope>
    <source>
        <strain evidence="4">DSM 1968</strain>
    </source>
</reference>
<dbReference type="AlphaFoldDB" id="A0A1D2VM27"/>
<feature type="signal peptide" evidence="2">
    <location>
        <begin position="1"/>
        <end position="21"/>
    </location>
</feature>
<keyword evidence="1" id="KW-1133">Transmembrane helix</keyword>
<keyword evidence="4" id="KW-1185">Reference proteome</keyword>
<name>A0A1D2VM27_9ASCO</name>
<evidence type="ECO:0000313" key="4">
    <source>
        <dbReference type="Proteomes" id="UP000095038"/>
    </source>
</evidence>
<dbReference type="InParanoid" id="A0A1D2VM27"/>
<proteinExistence type="predicted"/>
<accession>A0A1D2VM27</accession>
<evidence type="ECO:0008006" key="5">
    <source>
        <dbReference type="Google" id="ProtNLM"/>
    </source>
</evidence>
<evidence type="ECO:0000256" key="2">
    <source>
        <dbReference type="SAM" id="SignalP"/>
    </source>
</evidence>
<feature type="transmembrane region" description="Helical" evidence="1">
    <location>
        <begin position="21"/>
        <end position="39"/>
    </location>
</feature>
<protein>
    <recommendedName>
        <fullName evidence="5">Chitin synthase export chaperone</fullName>
    </recommendedName>
</protein>
<evidence type="ECO:0000256" key="1">
    <source>
        <dbReference type="SAM" id="Phobius"/>
    </source>
</evidence>